<gene>
    <name evidence="2" type="ORF">CQR46_0194</name>
</gene>
<dbReference type="PANTHER" id="PTHR18964:SF169">
    <property type="entry name" value="N-ACETYLMANNOSAMINE KINASE"/>
    <property type="match status" value="1"/>
</dbReference>
<dbReference type="InterPro" id="IPR000600">
    <property type="entry name" value="ROK"/>
</dbReference>
<sequence>MASDMHILAFDLGGTKIASGMVTFAADGTLAGGAPQNISVPTNSTEGGPAVLQRLVDLASSQLAELGAVDAIGVGSAGVVDSAQGTIVSSTDLIPGWTGQRLADALHKVQAAPVTVVNDVVAHGLGEAHYGAGVGYSRVLSVGVGTGIGGALIVDGQPVFGAHDVAGHIGHVMHPLGRGVQCSCGTACGHIEPVASGTGLATLYAMRCGDATTTIANGRDVCELAEAGEPLAISVLTEAGRALGEALGGAANLIDPDVIVVSGSVTNAGAVWWEALRAGFEDSALQLTRTIPLVEGVLGCNAPLIGAAVAARQHLHNHH</sequence>
<dbReference type="Proteomes" id="UP000233730">
    <property type="component" value="Unassembled WGS sequence"/>
</dbReference>
<dbReference type="Gene3D" id="3.30.420.40">
    <property type="match status" value="2"/>
</dbReference>
<reference evidence="2 3" key="1">
    <citation type="submission" date="2017-10" db="EMBL/GenBank/DDBJ databases">
        <title>Bifidobacterium genomics.</title>
        <authorList>
            <person name="Lugli G.A."/>
            <person name="Milani C."/>
            <person name="Mancabelli L."/>
        </authorList>
    </citation>
    <scope>NUCLEOTIDE SEQUENCE [LARGE SCALE GENOMIC DNA]</scope>
    <source>
        <strain evidence="2 3">1524B</strain>
    </source>
</reference>
<organism evidence="2 3">
    <name type="scientific">Bifidobacterium pseudolongum subsp. globosum</name>
    <dbReference type="NCBI Taxonomy" id="1690"/>
    <lineage>
        <taxon>Bacteria</taxon>
        <taxon>Bacillati</taxon>
        <taxon>Actinomycetota</taxon>
        <taxon>Actinomycetes</taxon>
        <taxon>Bifidobacteriales</taxon>
        <taxon>Bifidobacteriaceae</taxon>
        <taxon>Bifidobacterium</taxon>
    </lineage>
</organism>
<name>A0A2N3QLP8_9BIFI</name>
<dbReference type="InterPro" id="IPR043129">
    <property type="entry name" value="ATPase_NBD"/>
</dbReference>
<dbReference type="AlphaFoldDB" id="A0A2N3QLP8"/>
<evidence type="ECO:0000313" key="3">
    <source>
        <dbReference type="Proteomes" id="UP000233730"/>
    </source>
</evidence>
<dbReference type="RefSeq" id="WP_101429331.1">
    <property type="nucleotide sequence ID" value="NZ_PCGZ01000001.1"/>
</dbReference>
<dbReference type="EMBL" id="PCGZ01000001">
    <property type="protein sequence ID" value="PKU92618.1"/>
    <property type="molecule type" value="Genomic_DNA"/>
</dbReference>
<accession>A0A2N3QLP8</accession>
<evidence type="ECO:0000256" key="1">
    <source>
        <dbReference type="ARBA" id="ARBA00006479"/>
    </source>
</evidence>
<dbReference type="SUPFAM" id="SSF53067">
    <property type="entry name" value="Actin-like ATPase domain"/>
    <property type="match status" value="1"/>
</dbReference>
<dbReference type="PANTHER" id="PTHR18964">
    <property type="entry name" value="ROK (REPRESSOR, ORF, KINASE) FAMILY"/>
    <property type="match status" value="1"/>
</dbReference>
<evidence type="ECO:0000313" key="2">
    <source>
        <dbReference type="EMBL" id="PKU92618.1"/>
    </source>
</evidence>
<comment type="similarity">
    <text evidence="1">Belongs to the ROK (NagC/XylR) family.</text>
</comment>
<proteinExistence type="inferred from homology"/>
<comment type="caution">
    <text evidence="2">The sequence shown here is derived from an EMBL/GenBank/DDBJ whole genome shotgun (WGS) entry which is preliminary data.</text>
</comment>
<protein>
    <submittedName>
        <fullName evidence="2">ROK family protein</fullName>
    </submittedName>
</protein>
<dbReference type="Pfam" id="PF00480">
    <property type="entry name" value="ROK"/>
    <property type="match status" value="1"/>
</dbReference>
<dbReference type="PROSITE" id="PS01125">
    <property type="entry name" value="ROK"/>
    <property type="match status" value="1"/>
</dbReference>
<dbReference type="InterPro" id="IPR049874">
    <property type="entry name" value="ROK_cs"/>
</dbReference>